<evidence type="ECO:0000313" key="6">
    <source>
        <dbReference type="EMBL" id="KAH3699841.1"/>
    </source>
</evidence>
<evidence type="ECO:0000256" key="1">
    <source>
        <dbReference type="ARBA" id="ARBA00005429"/>
    </source>
</evidence>
<dbReference type="Gene3D" id="3.40.50.300">
    <property type="entry name" value="P-loop containing nucleotide triphosphate hydrolases"/>
    <property type="match status" value="1"/>
</dbReference>
<keyword evidence="4" id="KW-0342">GTP-binding</keyword>
<sequence>MLEQDDVISGSPELSSDWYDDVTITDEVIAEFEKFKEQSGYNEVMKKLDKSNSKWKQPTINIAVTGETGTGKSTLINSLRGLKYNNDGAAKTGCTETTTKVTCYQHPEYPFLNVWDLPGVGTPNFTRDKYF</sequence>
<reference evidence="6" key="2">
    <citation type="submission" date="2020-11" db="EMBL/GenBank/DDBJ databases">
        <authorList>
            <person name="McCartney M.A."/>
            <person name="Auch B."/>
            <person name="Kono T."/>
            <person name="Mallez S."/>
            <person name="Becker A."/>
            <person name="Gohl D.M."/>
            <person name="Silverstein K.A.T."/>
            <person name="Koren S."/>
            <person name="Bechman K.B."/>
            <person name="Herman A."/>
            <person name="Abrahante J.E."/>
            <person name="Garbe J."/>
        </authorList>
    </citation>
    <scope>NUCLEOTIDE SEQUENCE</scope>
    <source>
        <strain evidence="6">Duluth1</strain>
        <tissue evidence="6">Whole animal</tissue>
    </source>
</reference>
<proteinExistence type="inferred from homology"/>
<dbReference type="PANTHER" id="PTHR32341:SF10">
    <property type="entry name" value="INTERFERON-INDUCIBLE GTPASE 5"/>
    <property type="match status" value="1"/>
</dbReference>
<dbReference type="PANTHER" id="PTHR32341">
    <property type="entry name" value="INTERFERON-INDUCIBLE GTPASE"/>
    <property type="match status" value="1"/>
</dbReference>
<dbReference type="PROSITE" id="PS51716">
    <property type="entry name" value="G_IRG"/>
    <property type="match status" value="1"/>
</dbReference>
<dbReference type="AlphaFoldDB" id="A0A9D4BM16"/>
<comment type="caution">
    <text evidence="6">The sequence shown here is derived from an EMBL/GenBank/DDBJ whole genome shotgun (WGS) entry which is preliminary data.</text>
</comment>
<dbReference type="InterPro" id="IPR051515">
    <property type="entry name" value="IRG"/>
</dbReference>
<reference evidence="6" key="1">
    <citation type="journal article" date="2019" name="bioRxiv">
        <title>The Genome of the Zebra Mussel, Dreissena polymorpha: A Resource for Invasive Species Research.</title>
        <authorList>
            <person name="McCartney M.A."/>
            <person name="Auch B."/>
            <person name="Kono T."/>
            <person name="Mallez S."/>
            <person name="Zhang Y."/>
            <person name="Obille A."/>
            <person name="Becker A."/>
            <person name="Abrahante J.E."/>
            <person name="Garbe J."/>
            <person name="Badalamenti J.P."/>
            <person name="Herman A."/>
            <person name="Mangelson H."/>
            <person name="Liachko I."/>
            <person name="Sullivan S."/>
            <person name="Sone E.D."/>
            <person name="Koren S."/>
            <person name="Silverstein K.A.T."/>
            <person name="Beckman K.B."/>
            <person name="Gohl D.M."/>
        </authorList>
    </citation>
    <scope>NUCLEOTIDE SEQUENCE</scope>
    <source>
        <strain evidence="6">Duluth1</strain>
        <tissue evidence="6">Whole animal</tissue>
    </source>
</reference>
<comment type="similarity">
    <text evidence="1">Belongs to the TRAFAC class dynamin-like GTPase superfamily. IRG family.</text>
</comment>
<keyword evidence="2" id="KW-0547">Nucleotide-binding</keyword>
<name>A0A9D4BM16_DREPO</name>
<dbReference type="InterPro" id="IPR030385">
    <property type="entry name" value="G_IRG_dom"/>
</dbReference>
<gene>
    <name evidence="6" type="ORF">DPMN_074803</name>
</gene>
<protein>
    <recommendedName>
        <fullName evidence="5">IRG-type G domain-containing protein</fullName>
    </recommendedName>
</protein>
<evidence type="ECO:0000256" key="2">
    <source>
        <dbReference type="ARBA" id="ARBA00022741"/>
    </source>
</evidence>
<accession>A0A9D4BM16</accession>
<dbReference type="Proteomes" id="UP000828390">
    <property type="component" value="Unassembled WGS sequence"/>
</dbReference>
<keyword evidence="3" id="KW-0378">Hydrolase</keyword>
<dbReference type="Pfam" id="PF05049">
    <property type="entry name" value="IIGP"/>
    <property type="match status" value="1"/>
</dbReference>
<evidence type="ECO:0000259" key="5">
    <source>
        <dbReference type="PROSITE" id="PS51716"/>
    </source>
</evidence>
<evidence type="ECO:0000256" key="4">
    <source>
        <dbReference type="ARBA" id="ARBA00023134"/>
    </source>
</evidence>
<dbReference type="GO" id="GO:0016020">
    <property type="term" value="C:membrane"/>
    <property type="evidence" value="ECO:0007669"/>
    <property type="project" value="InterPro"/>
</dbReference>
<dbReference type="EMBL" id="JAIWYP010000015">
    <property type="protein sequence ID" value="KAH3699841.1"/>
    <property type="molecule type" value="Genomic_DNA"/>
</dbReference>
<feature type="domain" description="IRG-type G" evidence="5">
    <location>
        <begin position="58"/>
        <end position="131"/>
    </location>
</feature>
<dbReference type="GO" id="GO:0005525">
    <property type="term" value="F:GTP binding"/>
    <property type="evidence" value="ECO:0007669"/>
    <property type="project" value="UniProtKB-KW"/>
</dbReference>
<organism evidence="6 7">
    <name type="scientific">Dreissena polymorpha</name>
    <name type="common">Zebra mussel</name>
    <name type="synonym">Mytilus polymorpha</name>
    <dbReference type="NCBI Taxonomy" id="45954"/>
    <lineage>
        <taxon>Eukaryota</taxon>
        <taxon>Metazoa</taxon>
        <taxon>Spiralia</taxon>
        <taxon>Lophotrochozoa</taxon>
        <taxon>Mollusca</taxon>
        <taxon>Bivalvia</taxon>
        <taxon>Autobranchia</taxon>
        <taxon>Heteroconchia</taxon>
        <taxon>Euheterodonta</taxon>
        <taxon>Imparidentia</taxon>
        <taxon>Neoheterodontei</taxon>
        <taxon>Myida</taxon>
        <taxon>Dreissenoidea</taxon>
        <taxon>Dreissenidae</taxon>
        <taxon>Dreissena</taxon>
    </lineage>
</organism>
<dbReference type="SUPFAM" id="SSF52540">
    <property type="entry name" value="P-loop containing nucleoside triphosphate hydrolases"/>
    <property type="match status" value="1"/>
</dbReference>
<dbReference type="InterPro" id="IPR007743">
    <property type="entry name" value="Immunity-related_GTPase-like"/>
</dbReference>
<evidence type="ECO:0000313" key="7">
    <source>
        <dbReference type="Proteomes" id="UP000828390"/>
    </source>
</evidence>
<evidence type="ECO:0000256" key="3">
    <source>
        <dbReference type="ARBA" id="ARBA00022801"/>
    </source>
</evidence>
<dbReference type="GO" id="GO:0016787">
    <property type="term" value="F:hydrolase activity"/>
    <property type="evidence" value="ECO:0007669"/>
    <property type="project" value="UniProtKB-KW"/>
</dbReference>
<keyword evidence="7" id="KW-1185">Reference proteome</keyword>
<dbReference type="InterPro" id="IPR027417">
    <property type="entry name" value="P-loop_NTPase"/>
</dbReference>